<dbReference type="Pfam" id="PF04133">
    <property type="entry name" value="Vps55"/>
    <property type="match status" value="1"/>
</dbReference>
<dbReference type="Proteomes" id="UP000466442">
    <property type="component" value="Linkage Group LG1"/>
</dbReference>
<gene>
    <name evidence="6" type="ORF">GE061_001302</name>
</gene>
<evidence type="ECO:0008006" key="8">
    <source>
        <dbReference type="Google" id="ProtNLM"/>
    </source>
</evidence>
<evidence type="ECO:0000256" key="3">
    <source>
        <dbReference type="ARBA" id="ARBA00022692"/>
    </source>
</evidence>
<dbReference type="EMBL" id="WIXP02000001">
    <property type="protein sequence ID" value="KAF6216951.1"/>
    <property type="molecule type" value="Genomic_DNA"/>
</dbReference>
<dbReference type="PANTHER" id="PTHR12050">
    <property type="entry name" value="LEPTIN RECEPTOR-RELATED"/>
    <property type="match status" value="1"/>
</dbReference>
<keyword evidence="7" id="KW-1185">Reference proteome</keyword>
<keyword evidence="4" id="KW-1133">Transmembrane helix</keyword>
<dbReference type="PANTHER" id="PTHR12050:SF0">
    <property type="entry name" value="RH04491P"/>
    <property type="match status" value="1"/>
</dbReference>
<evidence type="ECO:0000256" key="2">
    <source>
        <dbReference type="ARBA" id="ARBA00005645"/>
    </source>
</evidence>
<dbReference type="GO" id="GO:0016020">
    <property type="term" value="C:membrane"/>
    <property type="evidence" value="ECO:0007669"/>
    <property type="project" value="UniProtKB-SubCell"/>
</dbReference>
<comment type="similarity">
    <text evidence="2">Belongs to the OB-RGRP/VPS55 family.</text>
</comment>
<dbReference type="InterPro" id="IPR007262">
    <property type="entry name" value="Vps55/LEPROT"/>
</dbReference>
<reference evidence="6" key="1">
    <citation type="journal article" date="2021" name="Mol. Ecol. Resour.">
        <title>Apolygus lucorum genome provides insights into omnivorousness and mesophyll feeding.</title>
        <authorList>
            <person name="Liu Y."/>
            <person name="Liu H."/>
            <person name="Wang H."/>
            <person name="Huang T."/>
            <person name="Liu B."/>
            <person name="Yang B."/>
            <person name="Yin L."/>
            <person name="Li B."/>
            <person name="Zhang Y."/>
            <person name="Zhang S."/>
            <person name="Jiang F."/>
            <person name="Zhang X."/>
            <person name="Ren Y."/>
            <person name="Wang B."/>
            <person name="Wang S."/>
            <person name="Lu Y."/>
            <person name="Wu K."/>
            <person name="Fan W."/>
            <person name="Wang G."/>
        </authorList>
    </citation>
    <scope>NUCLEOTIDE SEQUENCE</scope>
    <source>
        <strain evidence="6">12Hb</strain>
    </source>
</reference>
<dbReference type="GO" id="GO:0005768">
    <property type="term" value="C:endosome"/>
    <property type="evidence" value="ECO:0007669"/>
    <property type="project" value="TreeGrafter"/>
</dbReference>
<evidence type="ECO:0000256" key="1">
    <source>
        <dbReference type="ARBA" id="ARBA00004141"/>
    </source>
</evidence>
<keyword evidence="5" id="KW-0472">Membrane</keyword>
<organism evidence="6 7">
    <name type="scientific">Apolygus lucorum</name>
    <name type="common">Small green plant bug</name>
    <name type="synonym">Lygocoris lucorum</name>
    <dbReference type="NCBI Taxonomy" id="248454"/>
    <lineage>
        <taxon>Eukaryota</taxon>
        <taxon>Metazoa</taxon>
        <taxon>Ecdysozoa</taxon>
        <taxon>Arthropoda</taxon>
        <taxon>Hexapoda</taxon>
        <taxon>Insecta</taxon>
        <taxon>Pterygota</taxon>
        <taxon>Neoptera</taxon>
        <taxon>Paraneoptera</taxon>
        <taxon>Hemiptera</taxon>
        <taxon>Heteroptera</taxon>
        <taxon>Panheteroptera</taxon>
        <taxon>Cimicomorpha</taxon>
        <taxon>Miridae</taxon>
        <taxon>Mirini</taxon>
        <taxon>Apolygus</taxon>
    </lineage>
</organism>
<evidence type="ECO:0000256" key="5">
    <source>
        <dbReference type="ARBA" id="ARBA00023136"/>
    </source>
</evidence>
<name>A0A6A4IZK6_APOLU</name>
<dbReference type="GO" id="GO:0032511">
    <property type="term" value="P:late endosome to vacuole transport via multivesicular body sorting pathway"/>
    <property type="evidence" value="ECO:0007669"/>
    <property type="project" value="TreeGrafter"/>
</dbReference>
<sequence length="136" mass="15289">MVAVWLNLALVSIAFAGSVGMTLVILACALPKFNVWWPFFVVLFYLLTPIPTMIARRYTERTGSSNSSMDLAIFITMLFVVSAFAFPIVLARAPTLDPVIQWPACYLTLAGNLVVFLTYIGFFITLYQDDSEYNIW</sequence>
<protein>
    <recommendedName>
        <fullName evidence="8">Leptin receptor</fullName>
    </recommendedName>
</protein>
<dbReference type="AlphaFoldDB" id="A0A6A4IZK6"/>
<proteinExistence type="inferred from homology"/>
<dbReference type="OrthoDB" id="14246at2759"/>
<comment type="caution">
    <text evidence="6">The sequence shown here is derived from an EMBL/GenBank/DDBJ whole genome shotgun (WGS) entry which is preliminary data.</text>
</comment>
<keyword evidence="3" id="KW-0812">Transmembrane</keyword>
<evidence type="ECO:0000256" key="4">
    <source>
        <dbReference type="ARBA" id="ARBA00022989"/>
    </source>
</evidence>
<evidence type="ECO:0000313" key="6">
    <source>
        <dbReference type="EMBL" id="KAF6216951.1"/>
    </source>
</evidence>
<comment type="subcellular location">
    <subcellularLocation>
        <location evidence="1">Membrane</location>
        <topology evidence="1">Multi-pass membrane protein</topology>
    </subcellularLocation>
</comment>
<accession>A0A6A4IZK6</accession>
<evidence type="ECO:0000313" key="7">
    <source>
        <dbReference type="Proteomes" id="UP000466442"/>
    </source>
</evidence>